<dbReference type="Gene3D" id="3.40.850.10">
    <property type="entry name" value="Kinesin motor domain"/>
    <property type="match status" value="1"/>
</dbReference>
<comment type="similarity">
    <text evidence="1">Belongs to the TRAFAC class myosin-kinesin ATPase superfamily. Kinesin family.</text>
</comment>
<feature type="non-terminal residue" evidence="3">
    <location>
        <position position="278"/>
    </location>
</feature>
<comment type="caution">
    <text evidence="3">The sequence shown here is derived from an EMBL/GenBank/DDBJ whole genome shotgun (WGS) entry which is preliminary data.</text>
</comment>
<dbReference type="InterPro" id="IPR001752">
    <property type="entry name" value="Kinesin_motor_dom"/>
</dbReference>
<dbReference type="SUPFAM" id="SSF52540">
    <property type="entry name" value="P-loop containing nucleoside triphosphate hydrolases"/>
    <property type="match status" value="1"/>
</dbReference>
<sequence length="278" mass="32130">MSVNVFIRFKGEKSLTKGLSTKSKHLRPNSQRNYVRVDDEFNLYYTNVLPIKAKQEDVFDAVQPLISDFFDGKNCCVIAHGAPASGKTYTNKDYKTTTKKKKKKKVFGTGDEHTRKNGVIHLGLLPRFVSSVLDQLSQLERQNHGVFSYSVDCSFAELYNVICPFKKHILTIGEKKKKKKKTDKAIDLLNLKNRDTVTLLPRKNDEGYEWYNLTKVSIRQISDLLKYMHTSFNNRKYVLRYNAEGVPDPQQFRKDSTVAPHWEASRSHTICVLRLSFR</sequence>
<dbReference type="AlphaFoldDB" id="X6MBG6"/>
<protein>
    <submittedName>
        <fullName evidence="3">WD domain, G-beta repeat domain containing protein</fullName>
    </submittedName>
</protein>
<evidence type="ECO:0000313" key="3">
    <source>
        <dbReference type="EMBL" id="ETO11214.1"/>
    </source>
</evidence>
<keyword evidence="1" id="KW-0547">Nucleotide-binding</keyword>
<dbReference type="EMBL" id="ASPP01022647">
    <property type="protein sequence ID" value="ETO11214.1"/>
    <property type="molecule type" value="Genomic_DNA"/>
</dbReference>
<dbReference type="PRINTS" id="PR00380">
    <property type="entry name" value="KINESINHEAVY"/>
</dbReference>
<dbReference type="GO" id="GO:0005871">
    <property type="term" value="C:kinesin complex"/>
    <property type="evidence" value="ECO:0007669"/>
    <property type="project" value="TreeGrafter"/>
</dbReference>
<dbReference type="PROSITE" id="PS50067">
    <property type="entry name" value="KINESIN_MOTOR_2"/>
    <property type="match status" value="1"/>
</dbReference>
<organism evidence="3 4">
    <name type="scientific">Reticulomyxa filosa</name>
    <dbReference type="NCBI Taxonomy" id="46433"/>
    <lineage>
        <taxon>Eukaryota</taxon>
        <taxon>Sar</taxon>
        <taxon>Rhizaria</taxon>
        <taxon>Retaria</taxon>
        <taxon>Foraminifera</taxon>
        <taxon>Monothalamids</taxon>
        <taxon>Reticulomyxidae</taxon>
        <taxon>Reticulomyxa</taxon>
    </lineage>
</organism>
<dbReference type="GO" id="GO:0007018">
    <property type="term" value="P:microtubule-based movement"/>
    <property type="evidence" value="ECO:0007669"/>
    <property type="project" value="InterPro"/>
</dbReference>
<dbReference type="GO" id="GO:0005524">
    <property type="term" value="F:ATP binding"/>
    <property type="evidence" value="ECO:0007669"/>
    <property type="project" value="UniProtKB-UniRule"/>
</dbReference>
<dbReference type="GO" id="GO:0016887">
    <property type="term" value="F:ATP hydrolysis activity"/>
    <property type="evidence" value="ECO:0007669"/>
    <property type="project" value="TreeGrafter"/>
</dbReference>
<name>X6MBG6_RETFI</name>
<reference evidence="3 4" key="1">
    <citation type="journal article" date="2013" name="Curr. Biol.">
        <title>The Genome of the Foraminiferan Reticulomyxa filosa.</title>
        <authorList>
            <person name="Glockner G."/>
            <person name="Hulsmann N."/>
            <person name="Schleicher M."/>
            <person name="Noegel A.A."/>
            <person name="Eichinger L."/>
            <person name="Gallinger C."/>
            <person name="Pawlowski J."/>
            <person name="Sierra R."/>
            <person name="Euteneuer U."/>
            <person name="Pillet L."/>
            <person name="Moustafa A."/>
            <person name="Platzer M."/>
            <person name="Groth M."/>
            <person name="Szafranski K."/>
            <person name="Schliwa M."/>
        </authorList>
    </citation>
    <scope>NUCLEOTIDE SEQUENCE [LARGE SCALE GENOMIC DNA]</scope>
</reference>
<dbReference type="GO" id="GO:0005874">
    <property type="term" value="C:microtubule"/>
    <property type="evidence" value="ECO:0007669"/>
    <property type="project" value="TreeGrafter"/>
</dbReference>
<accession>X6MBG6</accession>
<proteinExistence type="inferred from homology"/>
<dbReference type="InterPro" id="IPR036961">
    <property type="entry name" value="Kinesin_motor_dom_sf"/>
</dbReference>
<evidence type="ECO:0000259" key="2">
    <source>
        <dbReference type="PROSITE" id="PS50067"/>
    </source>
</evidence>
<dbReference type="InterPro" id="IPR027640">
    <property type="entry name" value="Kinesin-like_fam"/>
</dbReference>
<dbReference type="Proteomes" id="UP000023152">
    <property type="component" value="Unassembled WGS sequence"/>
</dbReference>
<feature type="domain" description="Kinesin motor" evidence="2">
    <location>
        <begin position="2"/>
        <end position="278"/>
    </location>
</feature>
<gene>
    <name evidence="3" type="ORF">RFI_26163</name>
</gene>
<dbReference type="GO" id="GO:0008017">
    <property type="term" value="F:microtubule binding"/>
    <property type="evidence" value="ECO:0007669"/>
    <property type="project" value="InterPro"/>
</dbReference>
<evidence type="ECO:0000313" key="4">
    <source>
        <dbReference type="Proteomes" id="UP000023152"/>
    </source>
</evidence>
<dbReference type="Pfam" id="PF00225">
    <property type="entry name" value="Kinesin"/>
    <property type="match status" value="1"/>
</dbReference>
<dbReference type="PANTHER" id="PTHR24115">
    <property type="entry name" value="KINESIN-RELATED"/>
    <property type="match status" value="1"/>
</dbReference>
<dbReference type="InterPro" id="IPR027417">
    <property type="entry name" value="P-loop_NTPase"/>
</dbReference>
<keyword evidence="1" id="KW-0505">Motor protein</keyword>
<keyword evidence="4" id="KW-1185">Reference proteome</keyword>
<evidence type="ECO:0000256" key="1">
    <source>
        <dbReference type="PROSITE-ProRule" id="PRU00283"/>
    </source>
</evidence>
<dbReference type="GO" id="GO:0003777">
    <property type="term" value="F:microtubule motor activity"/>
    <property type="evidence" value="ECO:0007669"/>
    <property type="project" value="InterPro"/>
</dbReference>
<dbReference type="SMART" id="SM00129">
    <property type="entry name" value="KISc"/>
    <property type="match status" value="1"/>
</dbReference>
<keyword evidence="1" id="KW-0067">ATP-binding</keyword>
<feature type="binding site" evidence="1">
    <location>
        <begin position="81"/>
        <end position="88"/>
    </location>
    <ligand>
        <name>ATP</name>
        <dbReference type="ChEBI" id="CHEBI:30616"/>
    </ligand>
</feature>